<evidence type="ECO:0000313" key="4">
    <source>
        <dbReference type="Proteomes" id="UP001140511"/>
    </source>
</evidence>
<evidence type="ECO:0000259" key="2">
    <source>
        <dbReference type="Pfam" id="PF17111"/>
    </source>
</evidence>
<protein>
    <recommendedName>
        <fullName evidence="2">Azaphilone pigments biosynthesis cluster protein L N-terminal domain-containing protein</fullName>
    </recommendedName>
</protein>
<evidence type="ECO:0000313" key="3">
    <source>
        <dbReference type="EMBL" id="KAJ4855918.1"/>
    </source>
</evidence>
<name>A0A9W9E287_9HYPO</name>
<dbReference type="InterPro" id="IPR031348">
    <property type="entry name" value="PigL_N"/>
</dbReference>
<sequence length="516" mass="57038">MGQSLPRSPSSNPSTEQEWISTALLAPKPGASTASKKRDGNGPHGRRLTRDELLPKSLLDHYLSSVPILRAEERGSSRHILNSTSSLASTEITGIMAEAIGIASGLLALGQFAFQSSVALYETINSYQSHQQRVRELAEEAGALSEVLGSLVETVKATTDIDLSSLELPLRQCGKACQAFEQQIKKVSSRSTATRTSLRDWAKLRYMGEDMDGFRRLLAGYKMTITIALTDANLRRSAATAENIEGYNDLICTAREQFEDRLEEINEKLDDLLGKSVSDSTLDTSELMQIKEEKLSTEKSLAIVAQLSSHIAELQVKYARDPAAGTAGSSNNASISERITHEGLQECQHSLTRMAAKLKEHERLLFNRLTEKMKASSSSPEEAADIARLREEWESTFESMNILSKAGSYFEKETSVIENHATGDAHQVMVATDEKTLHGTNRGLGWRSRQIGGRMNDETVRQISRDMVTVTIRNVYDEQPSARKGTPTGPADREPVSRHTEFHERYGEGFKLTSMK</sequence>
<feature type="domain" description="Azaphilone pigments biosynthesis cluster protein L N-terminal" evidence="2">
    <location>
        <begin position="97"/>
        <end position="304"/>
    </location>
</feature>
<proteinExistence type="predicted"/>
<feature type="region of interest" description="Disordered" evidence="1">
    <location>
        <begin position="477"/>
        <end position="516"/>
    </location>
</feature>
<dbReference type="Proteomes" id="UP001140511">
    <property type="component" value="Unassembled WGS sequence"/>
</dbReference>
<accession>A0A9W9E287</accession>
<comment type="caution">
    <text evidence="3">The sequence shown here is derived from an EMBL/GenBank/DDBJ whole genome shotgun (WGS) entry which is preliminary data.</text>
</comment>
<dbReference type="AlphaFoldDB" id="A0A9W9E287"/>
<feature type="compositionally biased region" description="Polar residues" evidence="1">
    <location>
        <begin position="1"/>
        <end position="20"/>
    </location>
</feature>
<reference evidence="3" key="1">
    <citation type="submission" date="2022-09" db="EMBL/GenBank/DDBJ databases">
        <title>Chromosome-level assembly of Trichoderma breve T069, a fungus used in development of biopesticide product.</title>
        <authorList>
            <person name="Lin R."/>
            <person name="Liu T."/>
        </authorList>
    </citation>
    <scope>NUCLEOTIDE SEQUENCE</scope>
    <source>
        <strain evidence="3">T069</strain>
    </source>
</reference>
<dbReference type="Pfam" id="PF17111">
    <property type="entry name" value="PigL_N"/>
    <property type="match status" value="1"/>
</dbReference>
<evidence type="ECO:0000256" key="1">
    <source>
        <dbReference type="SAM" id="MobiDB-lite"/>
    </source>
</evidence>
<organism evidence="3 4">
    <name type="scientific">Trichoderma breve</name>
    <dbReference type="NCBI Taxonomy" id="2034170"/>
    <lineage>
        <taxon>Eukaryota</taxon>
        <taxon>Fungi</taxon>
        <taxon>Dikarya</taxon>
        <taxon>Ascomycota</taxon>
        <taxon>Pezizomycotina</taxon>
        <taxon>Sordariomycetes</taxon>
        <taxon>Hypocreomycetidae</taxon>
        <taxon>Hypocreales</taxon>
        <taxon>Hypocreaceae</taxon>
        <taxon>Trichoderma</taxon>
    </lineage>
</organism>
<feature type="region of interest" description="Disordered" evidence="1">
    <location>
        <begin position="1"/>
        <end position="51"/>
    </location>
</feature>
<keyword evidence="4" id="KW-1185">Reference proteome</keyword>
<gene>
    <name evidence="3" type="ORF">T069G_09286</name>
</gene>
<dbReference type="RefSeq" id="XP_056024974.1">
    <property type="nucleotide sequence ID" value="XM_056176496.1"/>
</dbReference>
<dbReference type="EMBL" id="JAOPEN010000006">
    <property type="protein sequence ID" value="KAJ4855918.1"/>
    <property type="molecule type" value="Genomic_DNA"/>
</dbReference>
<feature type="compositionally biased region" description="Basic and acidic residues" evidence="1">
    <location>
        <begin position="491"/>
        <end position="508"/>
    </location>
</feature>
<dbReference type="GeneID" id="80871184"/>